<feature type="region of interest" description="Disordered" evidence="1">
    <location>
        <begin position="1"/>
        <end position="38"/>
    </location>
</feature>
<comment type="caution">
    <text evidence="2">The sequence shown here is derived from an EMBL/GenBank/DDBJ whole genome shotgun (WGS) entry which is preliminary data.</text>
</comment>
<protein>
    <submittedName>
        <fullName evidence="2">Uncharacterized protein</fullName>
    </submittedName>
</protein>
<keyword evidence="3" id="KW-1185">Reference proteome</keyword>
<reference evidence="3" key="2">
    <citation type="journal article" date="2019" name="Mol. Plant Microbe Interact.">
        <title>Genome sequence resources for four phytopathogenic fungi from the Colletotrichum orbiculare species complex.</title>
        <authorList>
            <person name="Gan P."/>
            <person name="Tsushima A."/>
            <person name="Narusaka M."/>
            <person name="Narusaka Y."/>
            <person name="Takano Y."/>
            <person name="Kubo Y."/>
            <person name="Shirasu K."/>
        </authorList>
    </citation>
    <scope>GENOME REANNOTATION</scope>
    <source>
        <strain evidence="3">104-T / ATCC 96160 / CBS 514.97 / LARS 414 / MAFF 240422</strain>
    </source>
</reference>
<organism evidence="2 3">
    <name type="scientific">Colletotrichum orbiculare (strain 104-T / ATCC 96160 / CBS 514.97 / LARS 414 / MAFF 240422)</name>
    <name type="common">Cucumber anthracnose fungus</name>
    <name type="synonym">Colletotrichum lagenarium</name>
    <dbReference type="NCBI Taxonomy" id="1213857"/>
    <lineage>
        <taxon>Eukaryota</taxon>
        <taxon>Fungi</taxon>
        <taxon>Dikarya</taxon>
        <taxon>Ascomycota</taxon>
        <taxon>Pezizomycotina</taxon>
        <taxon>Sordariomycetes</taxon>
        <taxon>Hypocreomycetidae</taxon>
        <taxon>Glomerellales</taxon>
        <taxon>Glomerellaceae</taxon>
        <taxon>Colletotrichum</taxon>
        <taxon>Colletotrichum orbiculare species complex</taxon>
    </lineage>
</organism>
<reference evidence="3" key="1">
    <citation type="journal article" date="2013" name="New Phytol.">
        <title>Comparative genomic and transcriptomic analyses reveal the hemibiotrophic stage shift of Colletotrichum fungi.</title>
        <authorList>
            <person name="Gan P."/>
            <person name="Ikeda K."/>
            <person name="Irieda H."/>
            <person name="Narusaka M."/>
            <person name="O'Connell R.J."/>
            <person name="Narusaka Y."/>
            <person name="Takano Y."/>
            <person name="Kubo Y."/>
            <person name="Shirasu K."/>
        </authorList>
    </citation>
    <scope>NUCLEOTIDE SEQUENCE [LARGE SCALE GENOMIC DNA]</scope>
    <source>
        <strain evidence="3">104-T / ATCC 96160 / CBS 514.97 / LARS 414 / MAFF 240422</strain>
    </source>
</reference>
<evidence type="ECO:0000256" key="1">
    <source>
        <dbReference type="SAM" id="MobiDB-lite"/>
    </source>
</evidence>
<accession>A0A484FIP6</accession>
<evidence type="ECO:0000313" key="2">
    <source>
        <dbReference type="EMBL" id="TDZ17903.1"/>
    </source>
</evidence>
<gene>
    <name evidence="2" type="ORF">Cob_v009245</name>
</gene>
<dbReference type="Proteomes" id="UP000014480">
    <property type="component" value="Unassembled WGS sequence"/>
</dbReference>
<sequence>MLGGLGRQRKVYDLYTRRPRSDEGGGNRSSAATIRRTSGKTLLHKVVTHATGSHTDAFPGPGCTALKKIVELQFL</sequence>
<feature type="compositionally biased region" description="Basic and acidic residues" evidence="1">
    <location>
        <begin position="10"/>
        <end position="25"/>
    </location>
</feature>
<proteinExistence type="predicted"/>
<feature type="compositionally biased region" description="Polar residues" evidence="1">
    <location>
        <begin position="28"/>
        <end position="38"/>
    </location>
</feature>
<name>A0A484FIP6_COLOR</name>
<dbReference type="EMBL" id="AMCV02000026">
    <property type="protein sequence ID" value="TDZ17903.1"/>
    <property type="molecule type" value="Genomic_DNA"/>
</dbReference>
<dbReference type="AlphaFoldDB" id="A0A484FIP6"/>
<evidence type="ECO:0000313" key="3">
    <source>
        <dbReference type="Proteomes" id="UP000014480"/>
    </source>
</evidence>